<feature type="transmembrane region" description="Helical" evidence="1">
    <location>
        <begin position="33"/>
        <end position="54"/>
    </location>
</feature>
<evidence type="ECO:0000313" key="3">
    <source>
        <dbReference type="Proteomes" id="UP000288669"/>
    </source>
</evidence>
<dbReference type="Proteomes" id="UP000288669">
    <property type="component" value="Unassembled WGS sequence"/>
</dbReference>
<keyword evidence="1" id="KW-0472">Membrane</keyword>
<evidence type="ECO:0000313" key="2">
    <source>
        <dbReference type="EMBL" id="RSU06447.1"/>
    </source>
</evidence>
<dbReference type="EMBL" id="NGJZ01000003">
    <property type="protein sequence ID" value="RSU06447.1"/>
    <property type="molecule type" value="Genomic_DNA"/>
</dbReference>
<keyword evidence="3" id="KW-1185">Reference proteome</keyword>
<name>A0A430AFC7_9ENTE</name>
<dbReference type="RefSeq" id="WP_126825720.1">
    <property type="nucleotide sequence ID" value="NZ_JBHLWU010000001.1"/>
</dbReference>
<feature type="transmembrane region" description="Helical" evidence="1">
    <location>
        <begin position="6"/>
        <end position="26"/>
    </location>
</feature>
<feature type="transmembrane region" description="Helical" evidence="1">
    <location>
        <begin position="152"/>
        <end position="173"/>
    </location>
</feature>
<gene>
    <name evidence="2" type="ORF">CBF30_09335</name>
</gene>
<keyword evidence="1" id="KW-0812">Transmembrane</keyword>
<dbReference type="OrthoDB" id="2082317at2"/>
<protein>
    <submittedName>
        <fullName evidence="2">Uncharacterized protein</fullName>
    </submittedName>
</protein>
<comment type="caution">
    <text evidence="2">The sequence shown here is derived from an EMBL/GenBank/DDBJ whole genome shotgun (WGS) entry which is preliminary data.</text>
</comment>
<feature type="transmembrane region" description="Helical" evidence="1">
    <location>
        <begin position="118"/>
        <end position="140"/>
    </location>
</feature>
<organism evidence="2 3">
    <name type="scientific">Vagococcus entomophilus</name>
    <dbReference type="NCBI Taxonomy" id="1160095"/>
    <lineage>
        <taxon>Bacteria</taxon>
        <taxon>Bacillati</taxon>
        <taxon>Bacillota</taxon>
        <taxon>Bacilli</taxon>
        <taxon>Lactobacillales</taxon>
        <taxon>Enterococcaceae</taxon>
        <taxon>Vagococcus</taxon>
    </lineage>
</organism>
<proteinExistence type="predicted"/>
<keyword evidence="1" id="KW-1133">Transmembrane helix</keyword>
<accession>A0A430AFC7</accession>
<reference evidence="2 3" key="1">
    <citation type="submission" date="2017-05" db="EMBL/GenBank/DDBJ databases">
        <title>Vagococcus spp. assemblies.</title>
        <authorList>
            <person name="Gulvik C.A."/>
        </authorList>
    </citation>
    <scope>NUCLEOTIDE SEQUENCE [LARGE SCALE GENOMIC DNA]</scope>
    <source>
        <strain evidence="2 3">DSM 24756</strain>
    </source>
</reference>
<dbReference type="AlphaFoldDB" id="A0A430AFC7"/>
<sequence>MIYLIVGCELVFWGLVLAGFVVRYGCKKRKLSSWILSLVFFVDSLLLFFTIWDIKQGNQATFSSTIGPFYLGFSFMWGHRMITWCDRYLLYKLGQGKAPKYYLPVERKQRKRYEWQNFLLDSGSILLTGILLLFCVYVGGGIHKRTLPFIESFQTLGFIAVLLLGIDLSYIVFPSDLAKKKR</sequence>
<evidence type="ECO:0000256" key="1">
    <source>
        <dbReference type="SAM" id="Phobius"/>
    </source>
</evidence>
<feature type="transmembrane region" description="Helical" evidence="1">
    <location>
        <begin position="60"/>
        <end position="78"/>
    </location>
</feature>